<dbReference type="InterPro" id="IPR036779">
    <property type="entry name" value="LysM_dom_sf"/>
</dbReference>
<dbReference type="Proteomes" id="UP001429564">
    <property type="component" value="Unassembled WGS sequence"/>
</dbReference>
<feature type="domain" description="LysM" evidence="2">
    <location>
        <begin position="280"/>
        <end position="329"/>
    </location>
</feature>
<evidence type="ECO:0000259" key="2">
    <source>
        <dbReference type="PROSITE" id="PS51782"/>
    </source>
</evidence>
<protein>
    <submittedName>
        <fullName evidence="3">Peptigoglycan-binding protein LysM</fullName>
    </submittedName>
</protein>
<evidence type="ECO:0000256" key="1">
    <source>
        <dbReference type="SAM" id="MobiDB-lite"/>
    </source>
</evidence>
<dbReference type="EMBL" id="QHLQ01000008">
    <property type="protein sequence ID" value="NIZ61298.1"/>
    <property type="molecule type" value="Genomic_DNA"/>
</dbReference>
<name>A0ABX0W6L3_9RHOB</name>
<dbReference type="CDD" id="cd00118">
    <property type="entry name" value="LysM"/>
    <property type="match status" value="1"/>
</dbReference>
<gene>
    <name evidence="3" type="ORF">DL239_09965</name>
</gene>
<dbReference type="InterPro" id="IPR018392">
    <property type="entry name" value="LysM"/>
</dbReference>
<reference evidence="3 4" key="1">
    <citation type="submission" date="2018-05" db="EMBL/GenBank/DDBJ databases">
        <authorList>
            <person name="Zhang Y.-J."/>
        </authorList>
    </citation>
    <scope>NUCLEOTIDE SEQUENCE [LARGE SCALE GENOMIC DNA]</scope>
    <source>
        <strain evidence="3 4">CY04</strain>
    </source>
</reference>
<comment type="caution">
    <text evidence="3">The sequence shown here is derived from an EMBL/GenBank/DDBJ whole genome shotgun (WGS) entry which is preliminary data.</text>
</comment>
<evidence type="ECO:0000313" key="4">
    <source>
        <dbReference type="Proteomes" id="UP001429564"/>
    </source>
</evidence>
<feature type="region of interest" description="Disordered" evidence="1">
    <location>
        <begin position="257"/>
        <end position="278"/>
    </location>
</feature>
<dbReference type="InterPro" id="IPR052196">
    <property type="entry name" value="Bact_Kbp"/>
</dbReference>
<dbReference type="Gene3D" id="3.10.350.10">
    <property type="entry name" value="LysM domain"/>
    <property type="match status" value="1"/>
</dbReference>
<sequence>MIMSDATFILAPSAAVDVVAEDTEQPEVVAVAQTDVTTDVPAEKTASADVVASVTSEVVEEAKVEAPSETVTEEVAEVATEGAAVEEVAEVAPVSDDPVEEVTEVAEVEDQPEEVIETAAVDVATVAPQPVAQPMTETAPEPEASPVAMAVLKSDSEGVELVQPATPVAPELLGKVSLDIISYSGEGDVQLAGRAGPGTLVRVYLDNSPVADIQSAKDGSWKGLLSDIAPGIYTLRLDELDTEGKVLSRLETPFKRESPEVLQPPAAPEDSPAEATPPIRAVTVQKGDTLWAISRERYGDGLLYVRVFEANQEAIRDPDLIYPGQIFSIPE</sequence>
<proteinExistence type="predicted"/>
<evidence type="ECO:0000313" key="3">
    <source>
        <dbReference type="EMBL" id="NIZ61298.1"/>
    </source>
</evidence>
<organism evidence="3 4">
    <name type="scientific">Parasedimentitalea denitrificans</name>
    <dbReference type="NCBI Taxonomy" id="2211118"/>
    <lineage>
        <taxon>Bacteria</taxon>
        <taxon>Pseudomonadati</taxon>
        <taxon>Pseudomonadota</taxon>
        <taxon>Alphaproteobacteria</taxon>
        <taxon>Rhodobacterales</taxon>
        <taxon>Paracoccaceae</taxon>
        <taxon>Parasedimentitalea</taxon>
    </lineage>
</organism>
<keyword evidence="4" id="KW-1185">Reference proteome</keyword>
<accession>A0ABX0W6L3</accession>
<dbReference type="PANTHER" id="PTHR34700">
    <property type="entry name" value="POTASSIUM BINDING PROTEIN KBP"/>
    <property type="match status" value="1"/>
</dbReference>
<feature type="compositionally biased region" description="Low complexity" evidence="1">
    <location>
        <begin position="268"/>
        <end position="278"/>
    </location>
</feature>
<dbReference type="Pfam" id="PF01476">
    <property type="entry name" value="LysM"/>
    <property type="match status" value="1"/>
</dbReference>
<dbReference type="SMART" id="SM00257">
    <property type="entry name" value="LysM"/>
    <property type="match status" value="1"/>
</dbReference>
<dbReference type="PANTHER" id="PTHR34700:SF4">
    <property type="entry name" value="PHAGE-LIKE ELEMENT PBSX PROTEIN XKDP"/>
    <property type="match status" value="1"/>
</dbReference>
<dbReference type="PROSITE" id="PS51782">
    <property type="entry name" value="LYSM"/>
    <property type="match status" value="1"/>
</dbReference>